<sequence length="389" mass="44709">MTWQSDSDLKNINKVEKINEKISQLKSRVKQLKTEVEAKQLTLMIKADKSAKAIRNRHIGETKCIQLRQKHAQWLEKVSEEQKFVEKLESSTPAEDTSIKKNNCESTIKRLIQFLDSFYADVGDCPIFVTQRHNVEKNIQNIIADVPVFTLFEAIQCYSEKGIKIVDQTFNSNDDHSSNDSVSSAIDVAISKSRIKIYVSHLKTKNLKSEHATCVENYFYLYDQYLNKIIAEMKAFNALDTELFAESICNDYLKVHGTWMCNQVLSEIHQQKLANLQRRATERDDLLKGEELVASELSAMYEAIEKTYNLILNDLMALGNVNQNMKQMQAVSRYTINNFGSKNTWNTSLNTSAVVPSITINSVPTEYFNELSKLSDVVCKDWRKLRQMM</sequence>
<evidence type="ECO:0000313" key="3">
    <source>
        <dbReference type="Proteomes" id="UP001151699"/>
    </source>
</evidence>
<gene>
    <name evidence="2" type="ORF">Bhyg_08892</name>
</gene>
<evidence type="ECO:0000256" key="1">
    <source>
        <dbReference type="SAM" id="Coils"/>
    </source>
</evidence>
<feature type="coiled-coil region" evidence="1">
    <location>
        <begin position="15"/>
        <end position="42"/>
    </location>
</feature>
<reference evidence="2" key="1">
    <citation type="submission" date="2022-07" db="EMBL/GenBank/DDBJ databases">
        <authorList>
            <person name="Trinca V."/>
            <person name="Uliana J.V.C."/>
            <person name="Torres T.T."/>
            <person name="Ward R.J."/>
            <person name="Monesi N."/>
        </authorList>
    </citation>
    <scope>NUCLEOTIDE SEQUENCE</scope>
    <source>
        <strain evidence="2">HSMRA1968</strain>
        <tissue evidence="2">Whole embryos</tissue>
    </source>
</reference>
<evidence type="ECO:0000313" key="2">
    <source>
        <dbReference type="EMBL" id="KAJ6643927.1"/>
    </source>
</evidence>
<keyword evidence="1" id="KW-0175">Coiled coil</keyword>
<dbReference type="OrthoDB" id="10290400at2759"/>
<keyword evidence="3" id="KW-1185">Reference proteome</keyword>
<organism evidence="2 3">
    <name type="scientific">Pseudolycoriella hygida</name>
    <dbReference type="NCBI Taxonomy" id="35572"/>
    <lineage>
        <taxon>Eukaryota</taxon>
        <taxon>Metazoa</taxon>
        <taxon>Ecdysozoa</taxon>
        <taxon>Arthropoda</taxon>
        <taxon>Hexapoda</taxon>
        <taxon>Insecta</taxon>
        <taxon>Pterygota</taxon>
        <taxon>Neoptera</taxon>
        <taxon>Endopterygota</taxon>
        <taxon>Diptera</taxon>
        <taxon>Nematocera</taxon>
        <taxon>Sciaroidea</taxon>
        <taxon>Sciaridae</taxon>
        <taxon>Pseudolycoriella</taxon>
    </lineage>
</organism>
<dbReference type="AlphaFoldDB" id="A0A9Q0N5H0"/>
<proteinExistence type="predicted"/>
<name>A0A9Q0N5H0_9DIPT</name>
<dbReference type="EMBL" id="WJQU01000002">
    <property type="protein sequence ID" value="KAJ6643927.1"/>
    <property type="molecule type" value="Genomic_DNA"/>
</dbReference>
<dbReference type="Proteomes" id="UP001151699">
    <property type="component" value="Chromosome B"/>
</dbReference>
<comment type="caution">
    <text evidence="2">The sequence shown here is derived from an EMBL/GenBank/DDBJ whole genome shotgun (WGS) entry which is preliminary data.</text>
</comment>
<accession>A0A9Q0N5H0</accession>
<protein>
    <submittedName>
        <fullName evidence="2">Uncharacterized protein</fullName>
    </submittedName>
</protein>